<dbReference type="Proteomes" id="UP000332933">
    <property type="component" value="Unassembled WGS sequence"/>
</dbReference>
<evidence type="ECO:0000313" key="2">
    <source>
        <dbReference type="EMBL" id="VFT87706.1"/>
    </source>
</evidence>
<protein>
    <submittedName>
        <fullName evidence="2">Aste57867_10838 protein</fullName>
    </submittedName>
</protein>
<reference evidence="2 3" key="1">
    <citation type="submission" date="2019-03" db="EMBL/GenBank/DDBJ databases">
        <authorList>
            <person name="Gaulin E."/>
            <person name="Dumas B."/>
        </authorList>
    </citation>
    <scope>NUCLEOTIDE SEQUENCE [LARGE SCALE GENOMIC DNA]</scope>
    <source>
        <strain evidence="2">CBS 568.67</strain>
    </source>
</reference>
<reference evidence="1" key="2">
    <citation type="submission" date="2019-06" db="EMBL/GenBank/DDBJ databases">
        <title>Genomics analysis of Aphanomyces spp. identifies a new class of oomycete effector associated with host adaptation.</title>
        <authorList>
            <person name="Gaulin E."/>
        </authorList>
    </citation>
    <scope>NUCLEOTIDE SEQUENCE</scope>
    <source>
        <strain evidence="1">CBS 578.67</strain>
    </source>
</reference>
<evidence type="ECO:0000313" key="3">
    <source>
        <dbReference type="Proteomes" id="UP000332933"/>
    </source>
</evidence>
<evidence type="ECO:0000313" key="1">
    <source>
        <dbReference type="EMBL" id="KAF0698556.1"/>
    </source>
</evidence>
<dbReference type="AlphaFoldDB" id="A0A485KRD5"/>
<organism evidence="2 3">
    <name type="scientific">Aphanomyces stellatus</name>
    <dbReference type="NCBI Taxonomy" id="120398"/>
    <lineage>
        <taxon>Eukaryota</taxon>
        <taxon>Sar</taxon>
        <taxon>Stramenopiles</taxon>
        <taxon>Oomycota</taxon>
        <taxon>Saprolegniomycetes</taxon>
        <taxon>Saprolegniales</taxon>
        <taxon>Verrucalvaceae</taxon>
        <taxon>Aphanomyces</taxon>
    </lineage>
</organism>
<dbReference type="EMBL" id="CAADRA010005253">
    <property type="protein sequence ID" value="VFT87706.1"/>
    <property type="molecule type" value="Genomic_DNA"/>
</dbReference>
<sequence>MVPSNIRRRPDPAALKSCSSSENHRIRFTVKKRVEGALRRNDLDWKAVATDDNVKSSHGFLHLDNLEPQKRGGAKGFTVAYFVHSNMTFSELVLARHSVFSKDIANVE</sequence>
<accession>A0A485KRD5</accession>
<keyword evidence="3" id="KW-1185">Reference proteome</keyword>
<proteinExistence type="predicted"/>
<name>A0A485KRD5_9STRA</name>
<gene>
    <name evidence="2" type="primary">Aste57867_10838</name>
    <name evidence="1" type="ORF">As57867_010798</name>
    <name evidence="2" type="ORF">ASTE57867_10838</name>
</gene>
<dbReference type="EMBL" id="VJMH01005232">
    <property type="protein sequence ID" value="KAF0698556.1"/>
    <property type="molecule type" value="Genomic_DNA"/>
</dbReference>